<evidence type="ECO:0000313" key="5">
    <source>
        <dbReference type="Proteomes" id="UP000019132"/>
    </source>
</evidence>
<dbReference type="InterPro" id="IPR057494">
    <property type="entry name" value="Rossman_Mical"/>
</dbReference>
<feature type="region of interest" description="Disordered" evidence="1">
    <location>
        <begin position="146"/>
        <end position="248"/>
    </location>
</feature>
<evidence type="ECO:0000256" key="1">
    <source>
        <dbReference type="SAM" id="MobiDB-lite"/>
    </source>
</evidence>
<dbReference type="VEuPathDB" id="FungiDB:PYU1_G006011"/>
<dbReference type="InterPro" id="IPR036188">
    <property type="entry name" value="FAD/NAD-bd_sf"/>
</dbReference>
<keyword evidence="5" id="KW-1185">Reference proteome</keyword>
<accession>K3WM31</accession>
<feature type="region of interest" description="Disordered" evidence="1">
    <location>
        <begin position="1"/>
        <end position="112"/>
    </location>
</feature>
<feature type="compositionally biased region" description="Low complexity" evidence="1">
    <location>
        <begin position="148"/>
        <end position="171"/>
    </location>
</feature>
<reference evidence="4" key="3">
    <citation type="submission" date="2015-02" db="UniProtKB">
        <authorList>
            <consortium name="EnsemblProtists"/>
        </authorList>
    </citation>
    <scope>IDENTIFICATION</scope>
    <source>
        <strain evidence="4">DAOM BR144</strain>
    </source>
</reference>
<feature type="compositionally biased region" description="Acidic residues" evidence="1">
    <location>
        <begin position="278"/>
        <end position="289"/>
    </location>
</feature>
<feature type="compositionally biased region" description="Basic and acidic residues" evidence="1">
    <location>
        <begin position="268"/>
        <end position="277"/>
    </location>
</feature>
<dbReference type="PANTHER" id="PTHR42841">
    <property type="entry name" value="AMINE OXIDASE"/>
    <property type="match status" value="1"/>
</dbReference>
<feature type="region of interest" description="Disordered" evidence="1">
    <location>
        <begin position="414"/>
        <end position="442"/>
    </location>
</feature>
<feature type="region of interest" description="Disordered" evidence="1">
    <location>
        <begin position="462"/>
        <end position="526"/>
    </location>
</feature>
<dbReference type="InterPro" id="IPR002938">
    <property type="entry name" value="FAD-bd"/>
</dbReference>
<dbReference type="OMA" id="WMEFTAV"/>
<sequence>MAETTSDFTWESVPHDKILDEVSDEFPSPQTESSSSSSTSGEDQQPVDGNQRAHDQTEPTSCDAAGESKPESPSSPQKSSDEDAADNQDDEKESLSSLDTADDDDEEDLMRESMVVHRRMTYIGEGLLDVGGMDAIDRLSDLSDLEKLASSSVSSEAKSPQQVKETSSSTQEESKSEHPAVQASPSGNKLLAFLAKASNATPSPSPAPSAPSSAPKSASWPAFPPTVPTTKTEAPKKAASPPPVIENRRTKLLDFLANDIGERYLDGVYQEEARNEPEEKEEEEVAVESEQDRQRRARAASDRLRAFLAQEKGERLHRFERNSDEQRSSFSSVASSTSSNGSNGARKSKEPSKLLDFVAKVVPEKPKFVIFDPADAVSETEELEHLVAEEAQKKKKKREDREKARQKVMSFLAEEEISSSRRRGAVSTIKSVDESKVKREAVEDQYGRVGLLDFLDRTESAQQRKIRWATSGHTSDSSASPTSSHSSSPKTHSSSPKTATSPERPATAVKKQASPPSVSSHSTHTGNRLTSFLSKIAKHTHSLSPEKDKKQTHSPPASTQVVSSVSASADHSESSSYSEDDYPTSGPRQPSAKMAPVLSALDQIVQSCSKHELNDVAIARITTLLTSISQIVKEDVQKNYQPPRRWSNVSASPTAASIPSWVKSGKEIEEFGKQQTSVKSGSAPIVNGKDSASTPAMLELRSSEVKVTVAPSVINSFNEFESAQNLLEIVTAFHKLLADCGLTDFKLNQPWLVYEHVKAAVGPKLGFRQKQLFKLLDAKLGTDVYKKRPAAHKRVCIIGAGPVGLRAAVEMSLLGAQVVVLEKRKHFSRENILHLWPWVVQDLTSLGAKVFFPQFCHSTAYFHVGTRQLQCILLKVALLLGVQFFPATAFEGVASPDSIETGRRPYYTVLTKPQIPWMEFTAVLGASGTQDKLSEQSGIKRFVFSRKEAIGLVCYFPNHGTTEEKNVAEFSWTIQFKQQMFAKMREIGVDLENIVYYRGEMHYVVMTPKRENLIEQGVLKVDYPNVADLVMDDNISKPVLHEYLKRIVKFVNIPQKSDFARVRVFDFSSRTRADKAASILTSKGKKLYVGLIGDSLMEPFWPEGLGTCRGFLSALDGCWMVAQIGFNSDEQILADRELAYRIIQHVSGFRRDDLQKNVRKYNVDPKTRYVVKFPQLC</sequence>
<dbReference type="EnsemblProtists" id="PYU1_T006023">
    <property type="protein sequence ID" value="PYU1_T006023"/>
    <property type="gene ID" value="PYU1_G006011"/>
</dbReference>
<feature type="compositionally biased region" description="Basic and acidic residues" evidence="1">
    <location>
        <begin position="431"/>
        <end position="442"/>
    </location>
</feature>
<feature type="compositionally biased region" description="Low complexity" evidence="1">
    <location>
        <begin position="514"/>
        <end position="525"/>
    </location>
</feature>
<dbReference type="Pfam" id="PF01494">
    <property type="entry name" value="FAD_binding_3"/>
    <property type="match status" value="1"/>
</dbReference>
<protein>
    <submittedName>
        <fullName evidence="4">Uncharacterized protein</fullName>
    </submittedName>
</protein>
<feature type="compositionally biased region" description="Acidic residues" evidence="1">
    <location>
        <begin position="100"/>
        <end position="109"/>
    </location>
</feature>
<name>K3WM31_GLOUD</name>
<feature type="compositionally biased region" description="Low complexity" evidence="1">
    <location>
        <begin position="554"/>
        <end position="577"/>
    </location>
</feature>
<dbReference type="STRING" id="431595.K3WM31"/>
<proteinExistence type="predicted"/>
<feature type="region of interest" description="Disordered" evidence="1">
    <location>
        <begin position="268"/>
        <end position="350"/>
    </location>
</feature>
<evidence type="ECO:0000313" key="4">
    <source>
        <dbReference type="EnsemblProtists" id="PYU1_T006023"/>
    </source>
</evidence>
<evidence type="ECO:0000259" key="2">
    <source>
        <dbReference type="Pfam" id="PF01494"/>
    </source>
</evidence>
<reference evidence="5" key="2">
    <citation type="submission" date="2010-04" db="EMBL/GenBank/DDBJ databases">
        <authorList>
            <person name="Buell R."/>
            <person name="Hamilton J."/>
            <person name="Hostetler J."/>
        </authorList>
    </citation>
    <scope>NUCLEOTIDE SEQUENCE [LARGE SCALE GENOMIC DNA]</scope>
    <source>
        <strain evidence="5">DAOM:BR144</strain>
    </source>
</reference>
<feature type="region of interest" description="Disordered" evidence="1">
    <location>
        <begin position="539"/>
        <end position="592"/>
    </location>
</feature>
<feature type="domain" description="FAD-binding" evidence="2">
    <location>
        <begin position="794"/>
        <end position="829"/>
    </location>
</feature>
<dbReference type="Pfam" id="PF25413">
    <property type="entry name" value="Rossman_Mical"/>
    <property type="match status" value="1"/>
</dbReference>
<feature type="compositionally biased region" description="Low complexity" evidence="1">
    <location>
        <begin position="469"/>
        <end position="501"/>
    </location>
</feature>
<dbReference type="EMBL" id="GL376625">
    <property type="status" value="NOT_ANNOTATED_CDS"/>
    <property type="molecule type" value="Genomic_DNA"/>
</dbReference>
<dbReference type="SUPFAM" id="SSF51905">
    <property type="entry name" value="FAD/NAD(P)-binding domain"/>
    <property type="match status" value="1"/>
</dbReference>
<feature type="compositionally biased region" description="Basic and acidic residues" evidence="1">
    <location>
        <begin position="290"/>
        <end position="327"/>
    </location>
</feature>
<dbReference type="Gene3D" id="3.50.50.60">
    <property type="entry name" value="FAD/NAD(P)-binding domain"/>
    <property type="match status" value="1"/>
</dbReference>
<feature type="compositionally biased region" description="Acidic residues" evidence="1">
    <location>
        <begin position="82"/>
        <end position="92"/>
    </location>
</feature>
<feature type="compositionally biased region" description="Low complexity" evidence="1">
    <location>
        <begin position="328"/>
        <end position="342"/>
    </location>
</feature>
<dbReference type="eggNOG" id="KOG1700">
    <property type="taxonomic scope" value="Eukaryota"/>
</dbReference>
<dbReference type="AlphaFoldDB" id="K3WM31"/>
<dbReference type="Proteomes" id="UP000019132">
    <property type="component" value="Unassembled WGS sequence"/>
</dbReference>
<reference evidence="5" key="1">
    <citation type="journal article" date="2010" name="Genome Biol.">
        <title>Genome sequence of the necrotrophic plant pathogen Pythium ultimum reveals original pathogenicity mechanisms and effector repertoire.</title>
        <authorList>
            <person name="Levesque C.A."/>
            <person name="Brouwer H."/>
            <person name="Cano L."/>
            <person name="Hamilton J.P."/>
            <person name="Holt C."/>
            <person name="Huitema E."/>
            <person name="Raffaele S."/>
            <person name="Robideau G.P."/>
            <person name="Thines M."/>
            <person name="Win J."/>
            <person name="Zerillo M.M."/>
            <person name="Beakes G.W."/>
            <person name="Boore J.L."/>
            <person name="Busam D."/>
            <person name="Dumas B."/>
            <person name="Ferriera S."/>
            <person name="Fuerstenberg S.I."/>
            <person name="Gachon C.M."/>
            <person name="Gaulin E."/>
            <person name="Govers F."/>
            <person name="Grenville-Briggs L."/>
            <person name="Horner N."/>
            <person name="Hostetler J."/>
            <person name="Jiang R.H."/>
            <person name="Johnson J."/>
            <person name="Krajaejun T."/>
            <person name="Lin H."/>
            <person name="Meijer H.J."/>
            <person name="Moore B."/>
            <person name="Morris P."/>
            <person name="Phuntmart V."/>
            <person name="Puiu D."/>
            <person name="Shetty J."/>
            <person name="Stajich J.E."/>
            <person name="Tripathy S."/>
            <person name="Wawra S."/>
            <person name="van West P."/>
            <person name="Whitty B.R."/>
            <person name="Coutinho P.M."/>
            <person name="Henrissat B."/>
            <person name="Martin F."/>
            <person name="Thomas P.D."/>
            <person name="Tyler B.M."/>
            <person name="De Vries R.P."/>
            <person name="Kamoun S."/>
            <person name="Yandell M."/>
            <person name="Tisserat N."/>
            <person name="Buell C.R."/>
        </authorList>
    </citation>
    <scope>NUCLEOTIDE SEQUENCE</scope>
    <source>
        <strain evidence="5">DAOM:BR144</strain>
    </source>
</reference>
<organism evidence="4 5">
    <name type="scientific">Globisporangium ultimum (strain ATCC 200006 / CBS 805.95 / DAOM BR144)</name>
    <name type="common">Pythium ultimum</name>
    <dbReference type="NCBI Taxonomy" id="431595"/>
    <lineage>
        <taxon>Eukaryota</taxon>
        <taxon>Sar</taxon>
        <taxon>Stramenopiles</taxon>
        <taxon>Oomycota</taxon>
        <taxon>Peronosporomycetes</taxon>
        <taxon>Pythiales</taxon>
        <taxon>Pythiaceae</taxon>
        <taxon>Globisporangium</taxon>
    </lineage>
</organism>
<evidence type="ECO:0000259" key="3">
    <source>
        <dbReference type="Pfam" id="PF25413"/>
    </source>
</evidence>
<dbReference type="HOGENOM" id="CLU_000329_2_0_1"/>
<feature type="domain" description="[F-actin]-monooxygenase MICAL1-3-like Rossman" evidence="3">
    <location>
        <begin position="949"/>
        <end position="1052"/>
    </location>
</feature>
<dbReference type="InParanoid" id="K3WM31"/>
<feature type="compositionally biased region" description="Low complexity" evidence="1">
    <location>
        <begin position="210"/>
        <end position="221"/>
    </location>
</feature>
<dbReference type="GO" id="GO:0071949">
    <property type="term" value="F:FAD binding"/>
    <property type="evidence" value="ECO:0007669"/>
    <property type="project" value="InterPro"/>
</dbReference>